<protein>
    <submittedName>
        <fullName evidence="2">Uncharacterized protein</fullName>
    </submittedName>
</protein>
<reference evidence="2 3" key="1">
    <citation type="submission" date="2016-06" db="EMBL/GenBank/DDBJ databases">
        <authorList>
            <person name="Kjaerup R.B."/>
            <person name="Dalgaard T.S."/>
            <person name="Juul-Madsen H.R."/>
        </authorList>
    </citation>
    <scope>NUCLEOTIDE SEQUENCE [LARGE SCALE GENOMIC DNA]</scope>
    <source>
        <strain evidence="2 3">1081914.2</strain>
    </source>
</reference>
<dbReference type="EMBL" id="LZKQ01000147">
    <property type="protein sequence ID" value="OBI83656.1"/>
    <property type="molecule type" value="Genomic_DNA"/>
</dbReference>
<feature type="region of interest" description="Disordered" evidence="1">
    <location>
        <begin position="1"/>
        <end position="25"/>
    </location>
</feature>
<organism evidence="2 3">
    <name type="scientific">Mycobacterium asiaticum</name>
    <dbReference type="NCBI Taxonomy" id="1790"/>
    <lineage>
        <taxon>Bacteria</taxon>
        <taxon>Bacillati</taxon>
        <taxon>Actinomycetota</taxon>
        <taxon>Actinomycetes</taxon>
        <taxon>Mycobacteriales</taxon>
        <taxon>Mycobacteriaceae</taxon>
        <taxon>Mycobacterium</taxon>
    </lineage>
</organism>
<accession>A0A1A3CCV0</accession>
<evidence type="ECO:0000313" key="2">
    <source>
        <dbReference type="EMBL" id="OBI83656.1"/>
    </source>
</evidence>
<dbReference type="AlphaFoldDB" id="A0A1A3CCV0"/>
<comment type="caution">
    <text evidence="2">The sequence shown here is derived from an EMBL/GenBank/DDBJ whole genome shotgun (WGS) entry which is preliminary data.</text>
</comment>
<proteinExistence type="predicted"/>
<dbReference type="Proteomes" id="UP000093795">
    <property type="component" value="Unassembled WGS sequence"/>
</dbReference>
<name>A0A1A3CCV0_MYCAS</name>
<sequence>MSELEQGVQWWHHRQPQPRAQPSRVRRYWDRAATGLICPGRRHPTALNVEATEFDSSPVDDGAAAQHNNAADNDSTVEFNDGAHHHIGAMGFHHTAHDNVGPVGFHHSADHNLGAMGFHHSADDLWAMERNADADNLRSVGLDHPTGREHFLPADHYPRPERADHSAAAPAVHSAARRLFPRHGADRRSRRPHGWLLRAWTWGTAATATERVWLEQRPGARPPTTTLGGTSAVERMEWGTAPGRLEPPLGGSSA</sequence>
<gene>
    <name evidence="2" type="ORF">A9X01_20335</name>
</gene>
<evidence type="ECO:0000256" key="1">
    <source>
        <dbReference type="SAM" id="MobiDB-lite"/>
    </source>
</evidence>
<feature type="region of interest" description="Disordered" evidence="1">
    <location>
        <begin position="216"/>
        <end position="254"/>
    </location>
</feature>
<evidence type="ECO:0000313" key="3">
    <source>
        <dbReference type="Proteomes" id="UP000093795"/>
    </source>
</evidence>